<comment type="caution">
    <text evidence="4">The sequence shown here is derived from an EMBL/GenBank/DDBJ whole genome shotgun (WGS) entry which is preliminary data.</text>
</comment>
<reference evidence="4" key="2">
    <citation type="submission" date="2020-11" db="EMBL/GenBank/DDBJ databases">
        <title>Whole genome sequencing of Colletotrichum sp.</title>
        <authorList>
            <person name="Li H."/>
        </authorList>
    </citation>
    <scope>NUCLEOTIDE SEQUENCE</scope>
    <source>
        <strain evidence="4">CkLH20</strain>
    </source>
</reference>
<dbReference type="GO" id="GO:0006351">
    <property type="term" value="P:DNA-templated transcription"/>
    <property type="evidence" value="ECO:0007669"/>
    <property type="project" value="InterPro"/>
</dbReference>
<organism evidence="4 5">
    <name type="scientific">Colletotrichum karsti</name>
    <dbReference type="NCBI Taxonomy" id="1095194"/>
    <lineage>
        <taxon>Eukaryota</taxon>
        <taxon>Fungi</taxon>
        <taxon>Dikarya</taxon>
        <taxon>Ascomycota</taxon>
        <taxon>Pezizomycotina</taxon>
        <taxon>Sordariomycetes</taxon>
        <taxon>Hypocreomycetidae</taxon>
        <taxon>Glomerellales</taxon>
        <taxon>Glomerellaceae</taxon>
        <taxon>Colletotrichum</taxon>
        <taxon>Colletotrichum boninense species complex</taxon>
    </lineage>
</organism>
<sequence length="249" mass="27998">MFPSSEEATQAALAWFKSALNILDQSQQIAYGSLEEVQARAIIAYLMYNFEGCSGRFRFLHSCSLAAAREGCVHLVDSPSMEQQDDAITKEIKRRLWWHIVSTDWMLGLMGGPTDGTYSANPKQMNVKYPRNIGDDDASLSDEAVNHPSETPTPLSCFLRRIELAEITRSIIDARAAGHPDAEITDYERVLDRMDRYLQEHLGILLFKETLCSSGFTLDVPAFIAHFFSTTHRTPRINLHEKSASVLLV</sequence>
<evidence type="ECO:0000313" key="5">
    <source>
        <dbReference type="Proteomes" id="UP000781932"/>
    </source>
</evidence>
<dbReference type="PANTHER" id="PTHR31001">
    <property type="entry name" value="UNCHARACTERIZED TRANSCRIPTIONAL REGULATORY PROTEIN"/>
    <property type="match status" value="1"/>
</dbReference>
<reference evidence="4" key="1">
    <citation type="submission" date="2020-03" db="EMBL/GenBank/DDBJ databases">
        <authorList>
            <person name="He L."/>
        </authorList>
    </citation>
    <scope>NUCLEOTIDE SEQUENCE</scope>
    <source>
        <strain evidence="4">CkLH20</strain>
    </source>
</reference>
<dbReference type="OrthoDB" id="3014581at2759"/>
<dbReference type="AlphaFoldDB" id="A0A9P6HX43"/>
<dbReference type="Pfam" id="PF04082">
    <property type="entry name" value="Fungal_trans"/>
    <property type="match status" value="1"/>
</dbReference>
<comment type="subcellular location">
    <subcellularLocation>
        <location evidence="1">Nucleus</location>
    </subcellularLocation>
</comment>
<name>A0A9P6HX43_9PEZI</name>
<evidence type="ECO:0000259" key="3">
    <source>
        <dbReference type="Pfam" id="PF04082"/>
    </source>
</evidence>
<dbReference type="GO" id="GO:0003677">
    <property type="term" value="F:DNA binding"/>
    <property type="evidence" value="ECO:0007669"/>
    <property type="project" value="InterPro"/>
</dbReference>
<keyword evidence="2" id="KW-0539">Nucleus</keyword>
<gene>
    <name evidence="4" type="ORF">CkaCkLH20_10636</name>
</gene>
<dbReference type="PANTHER" id="PTHR31001:SF90">
    <property type="entry name" value="CENTROMERE DNA-BINDING PROTEIN COMPLEX CBF3 SUBUNIT B"/>
    <property type="match status" value="1"/>
</dbReference>
<evidence type="ECO:0000256" key="2">
    <source>
        <dbReference type="ARBA" id="ARBA00023242"/>
    </source>
</evidence>
<dbReference type="RefSeq" id="XP_038741465.1">
    <property type="nucleotide sequence ID" value="XM_038893350.1"/>
</dbReference>
<dbReference type="InterPro" id="IPR050613">
    <property type="entry name" value="Sec_Metabolite_Reg"/>
</dbReference>
<dbReference type="GeneID" id="62166424"/>
<dbReference type="GO" id="GO:0008270">
    <property type="term" value="F:zinc ion binding"/>
    <property type="evidence" value="ECO:0007669"/>
    <property type="project" value="InterPro"/>
</dbReference>
<accession>A0A9P6HX43</accession>
<dbReference type="CDD" id="cd12148">
    <property type="entry name" value="fungal_TF_MHR"/>
    <property type="match status" value="1"/>
</dbReference>
<proteinExistence type="predicted"/>
<evidence type="ECO:0000313" key="4">
    <source>
        <dbReference type="EMBL" id="KAF9872004.1"/>
    </source>
</evidence>
<feature type="domain" description="Xylanolytic transcriptional activator regulatory" evidence="3">
    <location>
        <begin position="10"/>
        <end position="173"/>
    </location>
</feature>
<keyword evidence="5" id="KW-1185">Reference proteome</keyword>
<evidence type="ECO:0000256" key="1">
    <source>
        <dbReference type="ARBA" id="ARBA00004123"/>
    </source>
</evidence>
<dbReference type="InterPro" id="IPR007219">
    <property type="entry name" value="XnlR_reg_dom"/>
</dbReference>
<dbReference type="GO" id="GO:0005634">
    <property type="term" value="C:nucleus"/>
    <property type="evidence" value="ECO:0007669"/>
    <property type="project" value="UniProtKB-SubCell"/>
</dbReference>
<protein>
    <recommendedName>
        <fullName evidence="3">Xylanolytic transcriptional activator regulatory domain-containing protein</fullName>
    </recommendedName>
</protein>
<dbReference type="EMBL" id="JAATWM020000041">
    <property type="protein sequence ID" value="KAF9872004.1"/>
    <property type="molecule type" value="Genomic_DNA"/>
</dbReference>
<dbReference type="Proteomes" id="UP000781932">
    <property type="component" value="Unassembled WGS sequence"/>
</dbReference>